<dbReference type="Proteomes" id="UP000762676">
    <property type="component" value="Unassembled WGS sequence"/>
</dbReference>
<sequence>MLITNTKVTVYRVLVFNTLLHCSDNAALYSLHEVRHKTTHLHRLIYIMGISRQDCFPKKKSLEKWAVQSVFVKLSQKRLRVLEHTSRIQDERTAKVSSLQTLDHLEGLFSDSKTFLICYRGQQHRRMRNHSCAPQLQSKQASKWLGRSQGEMQQCTRQMTASAPTVPDAALICDFIFATSYTCNLSWAKGKDHQRDPSRSRVILSRWPQAVLFCSHIRLQVSLPCVPLAASFRIPCWFQNRACLVIFCAGFHSLWHIHLYFSLCISVVAGFWSVCSLKYVLLIFLLNKSVK</sequence>
<reference evidence="2 3" key="1">
    <citation type="journal article" date="2021" name="Elife">
        <title>Chloroplast acquisition without the gene transfer in kleptoplastic sea slugs, Plakobranchus ocellatus.</title>
        <authorList>
            <person name="Maeda T."/>
            <person name="Takahashi S."/>
            <person name="Yoshida T."/>
            <person name="Shimamura S."/>
            <person name="Takaki Y."/>
            <person name="Nagai Y."/>
            <person name="Toyoda A."/>
            <person name="Suzuki Y."/>
            <person name="Arimoto A."/>
            <person name="Ishii H."/>
            <person name="Satoh N."/>
            <person name="Nishiyama T."/>
            <person name="Hasebe M."/>
            <person name="Maruyama T."/>
            <person name="Minagawa J."/>
            <person name="Obokata J."/>
            <person name="Shigenobu S."/>
        </authorList>
    </citation>
    <scope>NUCLEOTIDE SEQUENCE [LARGE SCALE GENOMIC DNA]</scope>
</reference>
<feature type="transmembrane region" description="Helical" evidence="1">
    <location>
        <begin position="267"/>
        <end position="286"/>
    </location>
</feature>
<evidence type="ECO:0000313" key="2">
    <source>
        <dbReference type="EMBL" id="GFS20685.1"/>
    </source>
</evidence>
<accession>A0AAV4JEA0</accession>
<feature type="transmembrane region" description="Helical" evidence="1">
    <location>
        <begin position="242"/>
        <end position="261"/>
    </location>
</feature>
<proteinExistence type="predicted"/>
<keyword evidence="1" id="KW-0812">Transmembrane</keyword>
<dbReference type="AlphaFoldDB" id="A0AAV4JEA0"/>
<gene>
    <name evidence="2" type="ORF">ElyMa_003319500</name>
</gene>
<evidence type="ECO:0000256" key="1">
    <source>
        <dbReference type="SAM" id="Phobius"/>
    </source>
</evidence>
<evidence type="ECO:0000313" key="3">
    <source>
        <dbReference type="Proteomes" id="UP000762676"/>
    </source>
</evidence>
<keyword evidence="1" id="KW-0472">Membrane</keyword>
<keyword evidence="3" id="KW-1185">Reference proteome</keyword>
<comment type="caution">
    <text evidence="2">The sequence shown here is derived from an EMBL/GenBank/DDBJ whole genome shotgun (WGS) entry which is preliminary data.</text>
</comment>
<keyword evidence="1" id="KW-1133">Transmembrane helix</keyword>
<dbReference type="EMBL" id="BMAT01006832">
    <property type="protein sequence ID" value="GFS20685.1"/>
    <property type="molecule type" value="Genomic_DNA"/>
</dbReference>
<name>A0AAV4JEA0_9GAST</name>
<protein>
    <submittedName>
        <fullName evidence="2">Uncharacterized protein</fullName>
    </submittedName>
</protein>
<organism evidence="2 3">
    <name type="scientific">Elysia marginata</name>
    <dbReference type="NCBI Taxonomy" id="1093978"/>
    <lineage>
        <taxon>Eukaryota</taxon>
        <taxon>Metazoa</taxon>
        <taxon>Spiralia</taxon>
        <taxon>Lophotrochozoa</taxon>
        <taxon>Mollusca</taxon>
        <taxon>Gastropoda</taxon>
        <taxon>Heterobranchia</taxon>
        <taxon>Euthyneura</taxon>
        <taxon>Panpulmonata</taxon>
        <taxon>Sacoglossa</taxon>
        <taxon>Placobranchoidea</taxon>
        <taxon>Plakobranchidae</taxon>
        <taxon>Elysia</taxon>
    </lineage>
</organism>